<dbReference type="AlphaFoldDB" id="A0A382IE28"/>
<proteinExistence type="predicted"/>
<dbReference type="EMBL" id="UINC01066594">
    <property type="protein sequence ID" value="SVB97467.1"/>
    <property type="molecule type" value="Genomic_DNA"/>
</dbReference>
<gene>
    <name evidence="1" type="ORF">METZ01_LOCUS250321</name>
</gene>
<organism evidence="1">
    <name type="scientific">marine metagenome</name>
    <dbReference type="NCBI Taxonomy" id="408172"/>
    <lineage>
        <taxon>unclassified sequences</taxon>
        <taxon>metagenomes</taxon>
        <taxon>ecological metagenomes</taxon>
    </lineage>
</organism>
<name>A0A382IE28_9ZZZZ</name>
<evidence type="ECO:0000313" key="1">
    <source>
        <dbReference type="EMBL" id="SVB97467.1"/>
    </source>
</evidence>
<sequence>MTFAEACGGEVKQIIVAASGFAYDNIRTKHSKKVPGWYTDKIKDMKRNIPGNTL</sequence>
<reference evidence="1" key="1">
    <citation type="submission" date="2018-05" db="EMBL/GenBank/DDBJ databases">
        <authorList>
            <person name="Lanie J.A."/>
            <person name="Ng W.-L."/>
            <person name="Kazmierczak K.M."/>
            <person name="Andrzejewski T.M."/>
            <person name="Davidsen T.M."/>
            <person name="Wayne K.J."/>
            <person name="Tettelin H."/>
            <person name="Glass J.I."/>
            <person name="Rusch D."/>
            <person name="Podicherti R."/>
            <person name="Tsui H.-C.T."/>
            <person name="Winkler M.E."/>
        </authorList>
    </citation>
    <scope>NUCLEOTIDE SEQUENCE</scope>
</reference>
<protein>
    <submittedName>
        <fullName evidence="1">Uncharacterized protein</fullName>
    </submittedName>
</protein>
<accession>A0A382IE28</accession>